<evidence type="ECO:0000313" key="2">
    <source>
        <dbReference type="EMBL" id="TSJ76763.1"/>
    </source>
</evidence>
<accession>A0A556QJE1</accession>
<protein>
    <submittedName>
        <fullName evidence="2">Uncharacterized protein</fullName>
    </submittedName>
</protein>
<keyword evidence="3" id="KW-1185">Reference proteome</keyword>
<evidence type="ECO:0000256" key="1">
    <source>
        <dbReference type="SAM" id="MobiDB-lite"/>
    </source>
</evidence>
<sequence length="117" mass="13358">MPNVISKDRRSVTFLESRKVIEWMEEMARARKTDLSVILREATSAYYLQHEAVSTEPTLTALRSATKAAQRAKTTREIKSGTISPADAQERNAPIRQPVRVLDLWPSIRRHVREKSA</sequence>
<dbReference type="EMBL" id="VMBG01000002">
    <property type="protein sequence ID" value="TSJ76763.1"/>
    <property type="molecule type" value="Genomic_DNA"/>
</dbReference>
<dbReference type="AlphaFoldDB" id="A0A556QJE1"/>
<gene>
    <name evidence="2" type="ORF">FPL22_11600</name>
</gene>
<reference evidence="2 3" key="1">
    <citation type="submission" date="2019-07" db="EMBL/GenBank/DDBJ databases">
        <title>Description of 53C-WASEF.</title>
        <authorList>
            <person name="Pitt A."/>
            <person name="Hahn M.W."/>
        </authorList>
    </citation>
    <scope>NUCLEOTIDE SEQUENCE [LARGE SCALE GENOMIC DNA]</scope>
    <source>
        <strain evidence="2 3">53C-WASEF</strain>
    </source>
</reference>
<dbReference type="Proteomes" id="UP000315648">
    <property type="component" value="Unassembled WGS sequence"/>
</dbReference>
<proteinExistence type="predicted"/>
<dbReference type="RefSeq" id="WP_144230524.1">
    <property type="nucleotide sequence ID" value="NZ_CBCRVV010000009.1"/>
</dbReference>
<comment type="caution">
    <text evidence="2">The sequence shown here is derived from an EMBL/GenBank/DDBJ whole genome shotgun (WGS) entry which is preliminary data.</text>
</comment>
<evidence type="ECO:0000313" key="3">
    <source>
        <dbReference type="Proteomes" id="UP000315648"/>
    </source>
</evidence>
<feature type="region of interest" description="Disordered" evidence="1">
    <location>
        <begin position="70"/>
        <end position="92"/>
    </location>
</feature>
<organism evidence="2 3">
    <name type="scientific">Rariglobus hedericola</name>
    <dbReference type="NCBI Taxonomy" id="2597822"/>
    <lineage>
        <taxon>Bacteria</taxon>
        <taxon>Pseudomonadati</taxon>
        <taxon>Verrucomicrobiota</taxon>
        <taxon>Opitutia</taxon>
        <taxon>Opitutales</taxon>
        <taxon>Opitutaceae</taxon>
        <taxon>Rariglobus</taxon>
    </lineage>
</organism>
<name>A0A556QJE1_9BACT</name>